<dbReference type="Pfam" id="PF13487">
    <property type="entry name" value="HD_5"/>
    <property type="match status" value="1"/>
</dbReference>
<dbReference type="Gene3D" id="1.10.3210.10">
    <property type="entry name" value="Hypothetical protein af1432"/>
    <property type="match status" value="1"/>
</dbReference>
<proteinExistence type="predicted"/>
<keyword evidence="3" id="KW-1185">Reference proteome</keyword>
<dbReference type="PANTHER" id="PTHR43155">
    <property type="entry name" value="CYCLIC DI-GMP PHOSPHODIESTERASE PA4108-RELATED"/>
    <property type="match status" value="1"/>
</dbReference>
<reference evidence="2 3" key="1">
    <citation type="submission" date="2017-12" db="EMBL/GenBank/DDBJ databases">
        <title>Anaerobic carbon monoxide metabolism by Pleomorphomonas carboxyditropha sp. nov., a new mesophilic hydrogenogenic carboxidotroph.</title>
        <authorList>
            <person name="Esquivel-Elizondo S."/>
            <person name="Krajmalnik-Brown R."/>
        </authorList>
    </citation>
    <scope>NUCLEOTIDE SEQUENCE [LARGE SCALE GENOMIC DNA]</scope>
    <source>
        <strain evidence="2 3">R5-392</strain>
    </source>
</reference>
<dbReference type="PROSITE" id="PS51832">
    <property type="entry name" value="HD_GYP"/>
    <property type="match status" value="1"/>
</dbReference>
<accession>A0A2N3LUN9</accession>
<dbReference type="EMBL" id="PJNW01000012">
    <property type="protein sequence ID" value="PKR88346.1"/>
    <property type="molecule type" value="Genomic_DNA"/>
</dbReference>
<gene>
    <name evidence="2" type="ORF">CXZ10_15115</name>
</gene>
<organism evidence="2 3">
    <name type="scientific">Pleomorphomonas diazotrophica</name>
    <dbReference type="NCBI Taxonomy" id="1166257"/>
    <lineage>
        <taxon>Bacteria</taxon>
        <taxon>Pseudomonadati</taxon>
        <taxon>Pseudomonadota</taxon>
        <taxon>Alphaproteobacteria</taxon>
        <taxon>Hyphomicrobiales</taxon>
        <taxon>Pleomorphomonadaceae</taxon>
        <taxon>Pleomorphomonas</taxon>
    </lineage>
</organism>
<evidence type="ECO:0000259" key="1">
    <source>
        <dbReference type="PROSITE" id="PS51832"/>
    </source>
</evidence>
<protein>
    <recommendedName>
        <fullName evidence="1">HD-GYP domain-containing protein</fullName>
    </recommendedName>
</protein>
<dbReference type="InterPro" id="IPR006675">
    <property type="entry name" value="HDIG_dom"/>
</dbReference>
<feature type="domain" description="HD-GYP" evidence="1">
    <location>
        <begin position="85"/>
        <end position="277"/>
    </location>
</feature>
<dbReference type="InterPro" id="IPR003607">
    <property type="entry name" value="HD/PDEase_dom"/>
</dbReference>
<comment type="caution">
    <text evidence="2">The sequence shown here is derived from an EMBL/GenBank/DDBJ whole genome shotgun (WGS) entry which is preliminary data.</text>
</comment>
<dbReference type="InterPro" id="IPR037522">
    <property type="entry name" value="HD_GYP_dom"/>
</dbReference>
<dbReference type="OrthoDB" id="9802066at2"/>
<sequence>MTARPGLVVSLSGRSECERLGSDVSPHVSSSRIAADAGKASRLLSSDAGSAVPAANLQDMSYPDRRTSLLIHAALTRSGCDAATIGRVHQYLADAGAVPMLTRLRRHCGYIFAHSLKTTKLVVHVARDMSVDGSEHAVLFVGALLHDIGKLAVPTSLLNATRRLRKTEIDAIRSHSEIGYDSLSDTRIIGWNAVLDVIRHHHERLDGSGYPFGLTAPDISWRTRCVTVCDVFSALIESRPYRPAMNRDEASAMLSQMVAAGKIDGDIVNALRRWRPE</sequence>
<dbReference type="SMART" id="SM00471">
    <property type="entry name" value="HDc"/>
    <property type="match status" value="1"/>
</dbReference>
<evidence type="ECO:0000313" key="3">
    <source>
        <dbReference type="Proteomes" id="UP000233491"/>
    </source>
</evidence>
<dbReference type="PANTHER" id="PTHR43155:SF2">
    <property type="entry name" value="CYCLIC DI-GMP PHOSPHODIESTERASE PA4108"/>
    <property type="match status" value="1"/>
</dbReference>
<dbReference type="Proteomes" id="UP000233491">
    <property type="component" value="Unassembled WGS sequence"/>
</dbReference>
<dbReference type="AlphaFoldDB" id="A0A2N3LUN9"/>
<dbReference type="SUPFAM" id="SSF109604">
    <property type="entry name" value="HD-domain/PDEase-like"/>
    <property type="match status" value="1"/>
</dbReference>
<name>A0A2N3LUN9_9HYPH</name>
<evidence type="ECO:0000313" key="2">
    <source>
        <dbReference type="EMBL" id="PKR88346.1"/>
    </source>
</evidence>
<dbReference type="NCBIfam" id="TIGR00277">
    <property type="entry name" value="HDIG"/>
    <property type="match status" value="1"/>
</dbReference>
<dbReference type="CDD" id="cd00077">
    <property type="entry name" value="HDc"/>
    <property type="match status" value="1"/>
</dbReference>
<dbReference type="GO" id="GO:0008081">
    <property type="term" value="F:phosphoric diester hydrolase activity"/>
    <property type="evidence" value="ECO:0007669"/>
    <property type="project" value="UniProtKB-ARBA"/>
</dbReference>